<gene>
    <name evidence="1" type="ORF">LTS18_014862</name>
</gene>
<dbReference type="Proteomes" id="UP001186974">
    <property type="component" value="Unassembled WGS sequence"/>
</dbReference>
<evidence type="ECO:0000313" key="2">
    <source>
        <dbReference type="Proteomes" id="UP001186974"/>
    </source>
</evidence>
<accession>A0ACC3CVG8</accession>
<comment type="caution">
    <text evidence="1">The sequence shown here is derived from an EMBL/GenBank/DDBJ whole genome shotgun (WGS) entry which is preliminary data.</text>
</comment>
<name>A0ACC3CVG8_9PEZI</name>
<organism evidence="1 2">
    <name type="scientific">Coniosporium uncinatum</name>
    <dbReference type="NCBI Taxonomy" id="93489"/>
    <lineage>
        <taxon>Eukaryota</taxon>
        <taxon>Fungi</taxon>
        <taxon>Dikarya</taxon>
        <taxon>Ascomycota</taxon>
        <taxon>Pezizomycotina</taxon>
        <taxon>Dothideomycetes</taxon>
        <taxon>Dothideomycetes incertae sedis</taxon>
        <taxon>Coniosporium</taxon>
    </lineage>
</organism>
<reference evidence="1" key="1">
    <citation type="submission" date="2024-09" db="EMBL/GenBank/DDBJ databases">
        <title>Black Yeasts Isolated from many extreme environments.</title>
        <authorList>
            <person name="Coleine C."/>
            <person name="Stajich J.E."/>
            <person name="Selbmann L."/>
        </authorList>
    </citation>
    <scope>NUCLEOTIDE SEQUENCE</scope>
    <source>
        <strain evidence="1">CCFEE 5737</strain>
    </source>
</reference>
<dbReference type="EMBL" id="JAWDJW010011177">
    <property type="protein sequence ID" value="KAK3044986.1"/>
    <property type="molecule type" value="Genomic_DNA"/>
</dbReference>
<protein>
    <submittedName>
        <fullName evidence="1">Uncharacterized protein</fullName>
    </submittedName>
</protein>
<feature type="non-terminal residue" evidence="1">
    <location>
        <position position="146"/>
    </location>
</feature>
<proteinExistence type="predicted"/>
<evidence type="ECO:0000313" key="1">
    <source>
        <dbReference type="EMBL" id="KAK3044986.1"/>
    </source>
</evidence>
<sequence length="146" mass="16316">MPSQRRTSPGLTPISLSYTDHPLFRLRRRTICVDIVGIVLRAIAAVGSYTSEEYLEWMILILLLSVGICVWDLCSYAISKVTLGPSVTVSDEPTGTEDPPWPHLHFVVFDAIFAVMLFMTFWAVLITVANSSSYWYGNGPVILQAY</sequence>
<keyword evidence="2" id="KW-1185">Reference proteome</keyword>